<feature type="transmembrane region" description="Helical" evidence="2">
    <location>
        <begin position="58"/>
        <end position="79"/>
    </location>
</feature>
<name>A0A7S2DBT6_9EUKA</name>
<feature type="region of interest" description="Disordered" evidence="1">
    <location>
        <begin position="200"/>
        <end position="251"/>
    </location>
</feature>
<dbReference type="SUPFAM" id="SSF103473">
    <property type="entry name" value="MFS general substrate transporter"/>
    <property type="match status" value="1"/>
</dbReference>
<organism evidence="3">
    <name type="scientific">Haptolina brevifila</name>
    <dbReference type="NCBI Taxonomy" id="156173"/>
    <lineage>
        <taxon>Eukaryota</taxon>
        <taxon>Haptista</taxon>
        <taxon>Haptophyta</taxon>
        <taxon>Prymnesiophyceae</taxon>
        <taxon>Prymnesiales</taxon>
        <taxon>Prymnesiaceae</taxon>
        <taxon>Haptolina</taxon>
    </lineage>
</organism>
<keyword evidence="2" id="KW-1133">Transmembrane helix</keyword>
<keyword evidence="2" id="KW-0472">Membrane</keyword>
<protein>
    <submittedName>
        <fullName evidence="3">Uncharacterized protein</fullName>
    </submittedName>
</protein>
<dbReference type="AlphaFoldDB" id="A0A7S2DBT6"/>
<keyword evidence="2" id="KW-0812">Transmembrane</keyword>
<feature type="transmembrane region" description="Helical" evidence="2">
    <location>
        <begin position="85"/>
        <end position="111"/>
    </location>
</feature>
<dbReference type="InterPro" id="IPR036259">
    <property type="entry name" value="MFS_trans_sf"/>
</dbReference>
<sequence length="251" mass="26633">MGSSLTLFIFFAEDVASVPSDEVQTFAAQSMAIGQFIALLITVPLGRAIDMAPHIWSIVFPLQVLHICCYLLFGLTPLLPNTFKSVAAGALSVAVALVVQAFFLTIVPIYVHLAPSSSRVARDMAIFQPLQMALSGLLIPLAGVLVSGSGDTGQVTSGGRLEYTLQGYETFYGFSAVIALCALALYCDSRQRQLLQSAAQGSAELGSTSNEPSPPLREMQGPVVTRTRTRTEEECELLAESQARASGQGSA</sequence>
<evidence type="ECO:0000256" key="2">
    <source>
        <dbReference type="SAM" id="Phobius"/>
    </source>
</evidence>
<feature type="transmembrane region" description="Helical" evidence="2">
    <location>
        <begin position="132"/>
        <end position="150"/>
    </location>
</feature>
<gene>
    <name evidence="3" type="ORF">CBRE1094_LOCUS15087</name>
</gene>
<feature type="transmembrane region" description="Helical" evidence="2">
    <location>
        <begin position="27"/>
        <end position="46"/>
    </location>
</feature>
<accession>A0A7S2DBT6</accession>
<evidence type="ECO:0000313" key="3">
    <source>
        <dbReference type="EMBL" id="CAD9448112.1"/>
    </source>
</evidence>
<feature type="compositionally biased region" description="Polar residues" evidence="1">
    <location>
        <begin position="200"/>
        <end position="211"/>
    </location>
</feature>
<reference evidence="3" key="1">
    <citation type="submission" date="2021-01" db="EMBL/GenBank/DDBJ databases">
        <authorList>
            <person name="Corre E."/>
            <person name="Pelletier E."/>
            <person name="Niang G."/>
            <person name="Scheremetjew M."/>
            <person name="Finn R."/>
            <person name="Kale V."/>
            <person name="Holt S."/>
            <person name="Cochrane G."/>
            <person name="Meng A."/>
            <person name="Brown T."/>
            <person name="Cohen L."/>
        </authorList>
    </citation>
    <scope>NUCLEOTIDE SEQUENCE</scope>
    <source>
        <strain evidence="3">UTEX LB 985</strain>
    </source>
</reference>
<feature type="transmembrane region" description="Helical" evidence="2">
    <location>
        <begin position="170"/>
        <end position="187"/>
    </location>
</feature>
<dbReference type="EMBL" id="HBGU01027725">
    <property type="protein sequence ID" value="CAD9448112.1"/>
    <property type="molecule type" value="Transcribed_RNA"/>
</dbReference>
<evidence type="ECO:0000256" key="1">
    <source>
        <dbReference type="SAM" id="MobiDB-lite"/>
    </source>
</evidence>
<proteinExistence type="predicted"/>